<evidence type="ECO:0000256" key="14">
    <source>
        <dbReference type="RuleBase" id="RU003848"/>
    </source>
</evidence>
<keyword evidence="13" id="KW-1003">Cell membrane</keyword>
<keyword evidence="3 13" id="KW-0138">CF(0)</keyword>
<comment type="subcellular location">
    <subcellularLocation>
        <location evidence="13">Cell membrane</location>
        <topology evidence="13">Single-pass membrane protein</topology>
    </subcellularLocation>
    <subcellularLocation>
        <location evidence="12">Endomembrane system</location>
        <topology evidence="12">Single-pass membrane protein</topology>
    </subcellularLocation>
</comment>
<feature type="coiled-coil region" evidence="15">
    <location>
        <begin position="135"/>
        <end position="199"/>
    </location>
</feature>
<evidence type="ECO:0000256" key="3">
    <source>
        <dbReference type="ARBA" id="ARBA00022547"/>
    </source>
</evidence>
<dbReference type="InterPro" id="IPR002146">
    <property type="entry name" value="ATP_synth_b/b'su_bac/chlpt"/>
</dbReference>
<organism evidence="17 18">
    <name type="scientific">Edaphobacter acidisoli</name>
    <dbReference type="NCBI Taxonomy" id="2040573"/>
    <lineage>
        <taxon>Bacteria</taxon>
        <taxon>Pseudomonadati</taxon>
        <taxon>Acidobacteriota</taxon>
        <taxon>Terriglobia</taxon>
        <taxon>Terriglobales</taxon>
        <taxon>Acidobacteriaceae</taxon>
        <taxon>Edaphobacter</taxon>
    </lineage>
</organism>
<evidence type="ECO:0000256" key="2">
    <source>
        <dbReference type="ARBA" id="ARBA00022448"/>
    </source>
</evidence>
<name>A0A916W4R5_9BACT</name>
<protein>
    <recommendedName>
        <fullName evidence="13">ATP synthase subunit b</fullName>
    </recommendedName>
    <alternativeName>
        <fullName evidence="13">ATP synthase F(0) sector subunit b</fullName>
    </alternativeName>
    <alternativeName>
        <fullName evidence="13">ATPase subunit I</fullName>
    </alternativeName>
    <alternativeName>
        <fullName evidence="13">F-type ATPase subunit b</fullName>
        <shortName evidence="13">F-ATPase subunit b</shortName>
    </alternativeName>
</protein>
<comment type="caution">
    <text evidence="17">The sequence shown here is derived from an EMBL/GenBank/DDBJ whole genome shotgun (WGS) entry which is preliminary data.</text>
</comment>
<gene>
    <name evidence="13" type="primary">atpF</name>
    <name evidence="17" type="ORF">GCM10011507_16710</name>
</gene>
<feature type="region of interest" description="Disordered" evidence="16">
    <location>
        <begin position="38"/>
        <end position="62"/>
    </location>
</feature>
<dbReference type="RefSeq" id="WP_188758873.1">
    <property type="nucleotide sequence ID" value="NZ_BMJB01000001.1"/>
</dbReference>
<dbReference type="PANTHER" id="PTHR33445">
    <property type="entry name" value="ATP SYNTHASE SUBUNIT B', CHLOROPLASTIC"/>
    <property type="match status" value="1"/>
</dbReference>
<comment type="subunit">
    <text evidence="13">F-type ATPases have 2 components, F(1) - the catalytic core - and F(0) - the membrane proton channel. F(1) has five subunits: alpha(3), beta(3), gamma(1), delta(1), epsilon(1). F(0) has three main subunits: a(1), b(2) and c(10-14). The alpha and beta chains form an alternating ring which encloses part of the gamma chain. F(1) is attached to F(0) by a central stalk formed by the gamma and epsilon chains, while a peripheral stalk is formed by the delta and b chains.</text>
</comment>
<keyword evidence="2 13" id="KW-0813">Transport</keyword>
<keyword evidence="15" id="KW-0175">Coiled coil</keyword>
<dbReference type="GO" id="GO:0012505">
    <property type="term" value="C:endomembrane system"/>
    <property type="evidence" value="ECO:0007669"/>
    <property type="project" value="UniProtKB-SubCell"/>
</dbReference>
<keyword evidence="8 13" id="KW-0472">Membrane</keyword>
<evidence type="ECO:0000256" key="1">
    <source>
        <dbReference type="ARBA" id="ARBA00005513"/>
    </source>
</evidence>
<evidence type="ECO:0000256" key="10">
    <source>
        <dbReference type="ARBA" id="ARBA00025198"/>
    </source>
</evidence>
<evidence type="ECO:0000256" key="9">
    <source>
        <dbReference type="ARBA" id="ARBA00023310"/>
    </source>
</evidence>
<evidence type="ECO:0000256" key="15">
    <source>
        <dbReference type="SAM" id="Coils"/>
    </source>
</evidence>
<keyword evidence="9 13" id="KW-0066">ATP synthesis</keyword>
<dbReference type="Proteomes" id="UP000648801">
    <property type="component" value="Unassembled WGS sequence"/>
</dbReference>
<keyword evidence="6 13" id="KW-1133">Transmembrane helix</keyword>
<sequence length="240" mass="26325">MTLKTIKRIFPVLVVVTVLFAPVRVTWAQSAQLSSVTSSDQSSPEAQSPDKNQQEENENEAYRHSAAVRALGAKLGLNAEQAATAFTLINFALLVIGVGWVLLKTLPKLFRDRSKAIQKHLTDARTATAEASARLTSVEARLAKLDSQIAEMRTQAEKDSALDEQRIKAAVEDEKKKILEAAEQEITSATSQARRELQQYAADLAIDQAAKKLVVTAETDRLLVQNFARRLTGNAKEGQN</sequence>
<evidence type="ECO:0000313" key="18">
    <source>
        <dbReference type="Proteomes" id="UP000648801"/>
    </source>
</evidence>
<dbReference type="AlphaFoldDB" id="A0A916W4R5"/>
<comment type="similarity">
    <text evidence="1 13 14">Belongs to the ATPase B chain family.</text>
</comment>
<evidence type="ECO:0000256" key="16">
    <source>
        <dbReference type="SAM" id="MobiDB-lite"/>
    </source>
</evidence>
<dbReference type="Pfam" id="PF00430">
    <property type="entry name" value="ATP-synt_B"/>
    <property type="match status" value="1"/>
</dbReference>
<dbReference type="EMBL" id="BMJB01000001">
    <property type="protein sequence ID" value="GGA65800.1"/>
    <property type="molecule type" value="Genomic_DNA"/>
</dbReference>
<evidence type="ECO:0000256" key="7">
    <source>
        <dbReference type="ARBA" id="ARBA00023065"/>
    </source>
</evidence>
<dbReference type="InterPro" id="IPR050059">
    <property type="entry name" value="ATP_synthase_B_chain"/>
</dbReference>
<dbReference type="GO" id="GO:0045259">
    <property type="term" value="C:proton-transporting ATP synthase complex"/>
    <property type="evidence" value="ECO:0007669"/>
    <property type="project" value="UniProtKB-KW"/>
</dbReference>
<evidence type="ECO:0000256" key="4">
    <source>
        <dbReference type="ARBA" id="ARBA00022692"/>
    </source>
</evidence>
<dbReference type="PANTHER" id="PTHR33445:SF1">
    <property type="entry name" value="ATP SYNTHASE SUBUNIT B"/>
    <property type="match status" value="1"/>
</dbReference>
<reference evidence="17" key="1">
    <citation type="journal article" date="2014" name="Int. J. Syst. Evol. Microbiol.">
        <title>Complete genome sequence of Corynebacterium casei LMG S-19264T (=DSM 44701T), isolated from a smear-ripened cheese.</title>
        <authorList>
            <consortium name="US DOE Joint Genome Institute (JGI-PGF)"/>
            <person name="Walter F."/>
            <person name="Albersmeier A."/>
            <person name="Kalinowski J."/>
            <person name="Ruckert C."/>
        </authorList>
    </citation>
    <scope>NUCLEOTIDE SEQUENCE</scope>
    <source>
        <strain evidence="17">CGMCC 1.15447</strain>
    </source>
</reference>
<proteinExistence type="inferred from homology"/>
<comment type="function">
    <text evidence="10 13">F(1)F(0) ATP synthase produces ATP from ADP in the presence of a proton or sodium gradient. F-type ATPases consist of two structural domains, F(1) containing the extramembraneous catalytic core and F(0) containing the membrane proton channel, linked together by a central stalk and a peripheral stalk. During catalysis, ATP synthesis in the catalytic domain of F(1) is coupled via a rotary mechanism of the central stalk subunits to proton translocation.</text>
</comment>
<dbReference type="GO" id="GO:0005886">
    <property type="term" value="C:plasma membrane"/>
    <property type="evidence" value="ECO:0007669"/>
    <property type="project" value="UniProtKB-SubCell"/>
</dbReference>
<evidence type="ECO:0000256" key="5">
    <source>
        <dbReference type="ARBA" id="ARBA00022781"/>
    </source>
</evidence>
<keyword evidence="5 13" id="KW-0375">Hydrogen ion transport</keyword>
<keyword evidence="18" id="KW-1185">Reference proteome</keyword>
<dbReference type="CDD" id="cd06503">
    <property type="entry name" value="ATP-synt_Fo_b"/>
    <property type="match status" value="1"/>
</dbReference>
<dbReference type="GO" id="GO:0046961">
    <property type="term" value="F:proton-transporting ATPase activity, rotational mechanism"/>
    <property type="evidence" value="ECO:0007669"/>
    <property type="project" value="TreeGrafter"/>
</dbReference>
<evidence type="ECO:0000256" key="13">
    <source>
        <dbReference type="HAMAP-Rule" id="MF_01398"/>
    </source>
</evidence>
<dbReference type="GO" id="GO:0046933">
    <property type="term" value="F:proton-transporting ATP synthase activity, rotational mechanism"/>
    <property type="evidence" value="ECO:0007669"/>
    <property type="project" value="UniProtKB-UniRule"/>
</dbReference>
<keyword evidence="7 13" id="KW-0406">Ion transport</keyword>
<evidence type="ECO:0000256" key="6">
    <source>
        <dbReference type="ARBA" id="ARBA00022989"/>
    </source>
</evidence>
<accession>A0A916W4R5</accession>
<evidence type="ECO:0000256" key="8">
    <source>
        <dbReference type="ARBA" id="ARBA00023136"/>
    </source>
</evidence>
<evidence type="ECO:0000313" key="17">
    <source>
        <dbReference type="EMBL" id="GGA65800.1"/>
    </source>
</evidence>
<evidence type="ECO:0000256" key="11">
    <source>
        <dbReference type="ARBA" id="ARBA00025614"/>
    </source>
</evidence>
<comment type="function">
    <text evidence="11">Component of the F(0) channel, it forms part of the peripheral stalk, linking F(1) to F(0). The b'-subunit is a diverged and duplicated form of b found in plants and photosynthetic bacteria.</text>
</comment>
<dbReference type="HAMAP" id="MF_01398">
    <property type="entry name" value="ATP_synth_b_bprime"/>
    <property type="match status" value="1"/>
</dbReference>
<reference evidence="17" key="2">
    <citation type="submission" date="2020-09" db="EMBL/GenBank/DDBJ databases">
        <authorList>
            <person name="Sun Q."/>
            <person name="Zhou Y."/>
        </authorList>
    </citation>
    <scope>NUCLEOTIDE SEQUENCE</scope>
    <source>
        <strain evidence="17">CGMCC 1.15447</strain>
    </source>
</reference>
<keyword evidence="4 13" id="KW-0812">Transmembrane</keyword>
<feature type="transmembrane region" description="Helical" evidence="13">
    <location>
        <begin position="82"/>
        <end position="103"/>
    </location>
</feature>
<evidence type="ECO:0000256" key="12">
    <source>
        <dbReference type="ARBA" id="ARBA00037847"/>
    </source>
</evidence>